<proteinExistence type="inferred from homology"/>
<dbReference type="SUPFAM" id="SSF55729">
    <property type="entry name" value="Acyl-CoA N-acyltransferases (Nat)"/>
    <property type="match status" value="1"/>
</dbReference>
<evidence type="ECO:0000256" key="2">
    <source>
        <dbReference type="ARBA" id="ARBA00022679"/>
    </source>
</evidence>
<gene>
    <name evidence="5" type="ORF">K8V39_06675</name>
</gene>
<dbReference type="GO" id="GO:0008080">
    <property type="term" value="F:N-acetyltransferase activity"/>
    <property type="evidence" value="ECO:0007669"/>
    <property type="project" value="UniProtKB-ARBA"/>
</dbReference>
<feature type="domain" description="N-acetyltransferase" evidence="4">
    <location>
        <begin position="1"/>
        <end position="148"/>
    </location>
</feature>
<keyword evidence="2" id="KW-0808">Transferase</keyword>
<dbReference type="CDD" id="cd04301">
    <property type="entry name" value="NAT_SF"/>
    <property type="match status" value="1"/>
</dbReference>
<evidence type="ECO:0000259" key="4">
    <source>
        <dbReference type="PROSITE" id="PS51186"/>
    </source>
</evidence>
<keyword evidence="3" id="KW-0012">Acyltransferase</keyword>
<protein>
    <submittedName>
        <fullName evidence="5">GNAT family N-acetyltransferase</fullName>
    </submittedName>
</protein>
<evidence type="ECO:0000256" key="3">
    <source>
        <dbReference type="ARBA" id="ARBA00023315"/>
    </source>
</evidence>
<dbReference type="PANTHER" id="PTHR10545">
    <property type="entry name" value="DIAMINE N-ACETYLTRANSFERASE"/>
    <property type="match status" value="1"/>
</dbReference>
<dbReference type="EMBL" id="DYXE01000058">
    <property type="protein sequence ID" value="HJH49930.1"/>
    <property type="molecule type" value="Genomic_DNA"/>
</dbReference>
<dbReference type="InterPro" id="IPR016181">
    <property type="entry name" value="Acyl_CoA_acyltransferase"/>
</dbReference>
<name>A0A9D2VY62_9FIRM</name>
<organism evidence="5 6">
    <name type="scientific">Merdimonas faecis</name>
    <dbReference type="NCBI Taxonomy" id="1653435"/>
    <lineage>
        <taxon>Bacteria</taxon>
        <taxon>Bacillati</taxon>
        <taxon>Bacillota</taxon>
        <taxon>Clostridia</taxon>
        <taxon>Lachnospirales</taxon>
        <taxon>Lachnospiraceae</taxon>
        <taxon>Merdimonas</taxon>
    </lineage>
</organism>
<evidence type="ECO:0000313" key="6">
    <source>
        <dbReference type="Proteomes" id="UP000813420"/>
    </source>
</evidence>
<comment type="caution">
    <text evidence="5">The sequence shown here is derived from an EMBL/GenBank/DDBJ whole genome shotgun (WGS) entry which is preliminary data.</text>
</comment>
<reference evidence="5" key="1">
    <citation type="journal article" date="2021" name="PeerJ">
        <title>Extensive microbial diversity within the chicken gut microbiome revealed by metagenomics and culture.</title>
        <authorList>
            <person name="Gilroy R."/>
            <person name="Ravi A."/>
            <person name="Getino M."/>
            <person name="Pursley I."/>
            <person name="Horton D.L."/>
            <person name="Alikhan N.F."/>
            <person name="Baker D."/>
            <person name="Gharbi K."/>
            <person name="Hall N."/>
            <person name="Watson M."/>
            <person name="Adriaenssens E.M."/>
            <person name="Foster-Nyarko E."/>
            <person name="Jarju S."/>
            <person name="Secka A."/>
            <person name="Antonio M."/>
            <person name="Oren A."/>
            <person name="Chaudhuri R.R."/>
            <person name="La Ragione R."/>
            <person name="Hildebrand F."/>
            <person name="Pallen M.J."/>
        </authorList>
    </citation>
    <scope>NUCLEOTIDE SEQUENCE</scope>
    <source>
        <strain evidence="5">USAMLcec4-12693</strain>
    </source>
</reference>
<dbReference type="AlphaFoldDB" id="A0A9D2VY62"/>
<dbReference type="PROSITE" id="PS51186">
    <property type="entry name" value="GNAT"/>
    <property type="match status" value="1"/>
</dbReference>
<dbReference type="InterPro" id="IPR000182">
    <property type="entry name" value="GNAT_dom"/>
</dbReference>
<dbReference type="Pfam" id="PF00583">
    <property type="entry name" value="Acetyltransf_1"/>
    <property type="match status" value="1"/>
</dbReference>
<evidence type="ECO:0000313" key="5">
    <source>
        <dbReference type="EMBL" id="HJH49930.1"/>
    </source>
</evidence>
<accession>A0A9D2VY62</accession>
<comment type="similarity">
    <text evidence="1">Belongs to the acetyltransferase family.</text>
</comment>
<dbReference type="PANTHER" id="PTHR10545:SF29">
    <property type="entry name" value="GH14572P-RELATED"/>
    <property type="match status" value="1"/>
</dbReference>
<dbReference type="RefSeq" id="WP_277272079.1">
    <property type="nucleotide sequence ID" value="NZ_DYXE01000058.1"/>
</dbReference>
<dbReference type="InterPro" id="IPR051016">
    <property type="entry name" value="Diverse_Substrate_AcTransf"/>
</dbReference>
<reference evidence="5" key="2">
    <citation type="submission" date="2021-09" db="EMBL/GenBank/DDBJ databases">
        <authorList>
            <person name="Gilroy R."/>
        </authorList>
    </citation>
    <scope>NUCLEOTIDE SEQUENCE</scope>
    <source>
        <strain evidence="5">USAMLcec4-12693</strain>
    </source>
</reference>
<dbReference type="Gene3D" id="3.40.630.30">
    <property type="match status" value="1"/>
</dbReference>
<evidence type="ECO:0000256" key="1">
    <source>
        <dbReference type="ARBA" id="ARBA00008694"/>
    </source>
</evidence>
<sequence>MTFRYAEEKDAGLVLEFLKRLSEYEKAEEHLVSTASMLAEELGRENGARALFVMAEGLEVGCALFFRNFSGYLGRSGIFIDALIVLEEYRGKGYGKALFEELKKETRRMGGGRMEWLCLDWNTPSMKFYQNNGGQPMETFVTYRLPLD</sequence>
<dbReference type="FunFam" id="3.40.630.30:FF:000064">
    <property type="entry name" value="GNAT family acetyltransferase"/>
    <property type="match status" value="1"/>
</dbReference>
<dbReference type="Proteomes" id="UP000813420">
    <property type="component" value="Unassembled WGS sequence"/>
</dbReference>